<keyword evidence="1" id="KW-0732">Signal</keyword>
<dbReference type="PROSITE" id="PS51257">
    <property type="entry name" value="PROKAR_LIPOPROTEIN"/>
    <property type="match status" value="1"/>
</dbReference>
<dbReference type="InterPro" id="IPR005586">
    <property type="entry name" value="ABC_trans_aux"/>
</dbReference>
<proteinExistence type="predicted"/>
<feature type="domain" description="ABC-type transport auxiliary lipoprotein component" evidence="2">
    <location>
        <begin position="30"/>
        <end position="183"/>
    </location>
</feature>
<evidence type="ECO:0000256" key="1">
    <source>
        <dbReference type="SAM" id="SignalP"/>
    </source>
</evidence>
<organism evidence="4">
    <name type="scientific">Wolinella succinogenes (strain ATCC 29543 / DSM 1740 / CCUG 13145 / JCM 31913 / LMG 7466 / NCTC 11488 / FDC 602W)</name>
    <name type="common">Vibrio succinogenes</name>
    <dbReference type="NCBI Taxonomy" id="273121"/>
    <lineage>
        <taxon>Bacteria</taxon>
        <taxon>Pseudomonadati</taxon>
        <taxon>Campylobacterota</taxon>
        <taxon>Epsilonproteobacteria</taxon>
        <taxon>Campylobacterales</taxon>
        <taxon>Helicobacteraceae</taxon>
        <taxon>Wolinella</taxon>
    </lineage>
</organism>
<dbReference type="Proteomes" id="UP000000422">
    <property type="component" value="Chromosome"/>
</dbReference>
<dbReference type="STRING" id="273121.WS2020"/>
<evidence type="ECO:0000313" key="4">
    <source>
        <dbReference type="Proteomes" id="UP000000422"/>
    </source>
</evidence>
<dbReference type="eggNOG" id="COG3218">
    <property type="taxonomic scope" value="Bacteria"/>
</dbReference>
<dbReference type="Pfam" id="PF03886">
    <property type="entry name" value="ABC_trans_aux"/>
    <property type="match status" value="1"/>
</dbReference>
<dbReference type="Gene3D" id="3.40.50.10610">
    <property type="entry name" value="ABC-type transport auxiliary lipoprotein component"/>
    <property type="match status" value="1"/>
</dbReference>
<dbReference type="HOGENOM" id="CLU_1420938_0_0_7"/>
<gene>
    <name evidence="3" type="ordered locus">WS2020</name>
</gene>
<dbReference type="EMBL" id="BX571662">
    <property type="protein sequence ID" value="CAE11022.1"/>
    <property type="molecule type" value="Genomic_DNA"/>
</dbReference>
<dbReference type="AlphaFoldDB" id="Q7MQT9"/>
<protein>
    <recommendedName>
        <fullName evidence="2">ABC-type transport auxiliary lipoprotein component domain-containing protein</fullName>
    </recommendedName>
</protein>
<keyword evidence="4" id="KW-1185">Reference proteome</keyword>
<accession>Q7MQT9</accession>
<dbReference type="RefSeq" id="WP_011139804.1">
    <property type="nucleotide sequence ID" value="NC_005090.1"/>
</dbReference>
<evidence type="ECO:0000313" key="3">
    <source>
        <dbReference type="EMBL" id="CAE11022.1"/>
    </source>
</evidence>
<name>Q7MQT9_WOLSU</name>
<dbReference type="KEGG" id="wsu:WS2020"/>
<feature type="chain" id="PRO_5004288338" description="ABC-type transport auxiliary lipoprotein component domain-containing protein" evidence="1">
    <location>
        <begin position="22"/>
        <end position="191"/>
    </location>
</feature>
<evidence type="ECO:0000259" key="2">
    <source>
        <dbReference type="Pfam" id="PF03886"/>
    </source>
</evidence>
<reference evidence="3 4" key="1">
    <citation type="journal article" date="2003" name="Proc. Natl. Acad. Sci. U.S.A.">
        <title>Complete genome sequence and analysis of Wolinella succinogenes.</title>
        <authorList>
            <person name="Baar C."/>
            <person name="Eppinger M."/>
            <person name="Raddatz G."/>
            <person name="Simon JM."/>
            <person name="Lanz C."/>
            <person name="Klimmek O."/>
            <person name="Nandakumar R."/>
            <person name="Gross R."/>
            <person name="Rosinus A."/>
            <person name="Keller H."/>
            <person name="Jagtap P."/>
            <person name="Linke B."/>
            <person name="Meyer F."/>
            <person name="Lederer H."/>
            <person name="Schuster S.C."/>
        </authorList>
    </citation>
    <scope>NUCLEOTIDE SEQUENCE [LARGE SCALE GENOMIC DNA]</scope>
    <source>
        <strain evidence="4">ATCC 29543 / DSM 1740 / CCUG 13145 / JCM 31913 / LMG 7466 / NCTC 11488 / FDC 602W</strain>
    </source>
</reference>
<feature type="signal peptide" evidence="1">
    <location>
        <begin position="1"/>
        <end position="21"/>
    </location>
</feature>
<dbReference type="SUPFAM" id="SSF159594">
    <property type="entry name" value="XCC0632-like"/>
    <property type="match status" value="1"/>
</dbReference>
<sequence>MRKIRHLSLWLAPLLLGGCLAKEAQAPKLYELTYKPSAPQSSCASKKRLGIATPSALGKVDRVEIPYNEGSRVGYYVEHRWVDLPSSMLQKLLLDALSSSCFEPFLPPFSAVLPPLVLQSKILTLEVRLRPEGGAVAVAEVAFSLAGEKSHSWVIRHQEPLERIEASLAIEAMNRALNKVVQELDERLGAI</sequence>